<proteinExistence type="predicted"/>
<dbReference type="Proteomes" id="UP000054736">
    <property type="component" value="Unassembled WGS sequence"/>
</dbReference>
<reference evidence="1 2" key="1">
    <citation type="submission" date="2015-11" db="EMBL/GenBank/DDBJ databases">
        <title>Genomic analysis of 38 Legionella species identifies large and diverse effector repertoires.</title>
        <authorList>
            <person name="Burstein D."/>
            <person name="Amaro F."/>
            <person name="Zusman T."/>
            <person name="Lifshitz Z."/>
            <person name="Cohen O."/>
            <person name="Gilbert J.A."/>
            <person name="Pupko T."/>
            <person name="Shuman H.A."/>
            <person name="Segal G."/>
        </authorList>
    </citation>
    <scope>NUCLEOTIDE SEQUENCE [LARGE SCALE GENOMIC DNA]</scope>
    <source>
        <strain evidence="1 2">ATCC 700990</strain>
    </source>
</reference>
<sequence>MSFAKFNRPWVDNFLSIKDAIKNRDSIQNVKNFLKNYDARYLTFPMPLVIEQAVYEELCQASKLLIQAQTKILKFLLSTHSQDHILEMFDLPKEAKSFIDWDELGTGNNIISRPDIIPSNQGYKFCELNIECSLGGIKFFDCFSGYFNAIGGDSSRYLSPRKVIAEHLHELVLEHKFERVVIFSLKQYLLEGSGAVKSLFDSVTETISEVPVSLVTEEDYPEEYLDSNEGKKTLIYRLALYDDLNCYSLFSKIFASGATVINTFETEIRSNKKWFALFHDQQYHSILSEAERETILKYTPYTISISQDNIENLIENKNNFIFKANRSYGGESIYVGMECEADSLRESLKNLKGGTAQEYIVCETLDLPDNDEFELKQNKIVLGLFQILDQFTGLVVRGSLEDSIVNVTHGAKVGWAFPISLEERETLMLTVNKKFSL</sequence>
<evidence type="ECO:0000313" key="1">
    <source>
        <dbReference type="EMBL" id="KTC88165.1"/>
    </source>
</evidence>
<dbReference type="RefSeq" id="WP_058496048.1">
    <property type="nucleotide sequence ID" value="NZ_CAAAIU010000013.1"/>
</dbReference>
<dbReference type="OrthoDB" id="5522351at2"/>
<comment type="caution">
    <text evidence="1">The sequence shown here is derived from an EMBL/GenBank/DDBJ whole genome shotgun (WGS) entry which is preliminary data.</text>
</comment>
<dbReference type="EMBL" id="LNXY01000020">
    <property type="protein sequence ID" value="KTC88165.1"/>
    <property type="molecule type" value="Genomic_DNA"/>
</dbReference>
<dbReference type="PATRIC" id="fig|1212489.4.peg.1888"/>
<protein>
    <submittedName>
        <fullName evidence="1">Uncharacterized protein</fullName>
    </submittedName>
</protein>
<evidence type="ECO:0000313" key="2">
    <source>
        <dbReference type="Proteomes" id="UP000054736"/>
    </source>
</evidence>
<dbReference type="STRING" id="1212489.Ldro_1784"/>
<keyword evidence="2" id="KW-1185">Reference proteome</keyword>
<organism evidence="1 2">
    <name type="scientific">Legionella drozanskii LLAP-1</name>
    <dbReference type="NCBI Taxonomy" id="1212489"/>
    <lineage>
        <taxon>Bacteria</taxon>
        <taxon>Pseudomonadati</taxon>
        <taxon>Pseudomonadota</taxon>
        <taxon>Gammaproteobacteria</taxon>
        <taxon>Legionellales</taxon>
        <taxon>Legionellaceae</taxon>
        <taxon>Legionella</taxon>
    </lineage>
</organism>
<accession>A0A0W0SYX9</accession>
<dbReference type="SUPFAM" id="SSF56059">
    <property type="entry name" value="Glutathione synthetase ATP-binding domain-like"/>
    <property type="match status" value="1"/>
</dbReference>
<dbReference type="AlphaFoldDB" id="A0A0W0SYX9"/>
<gene>
    <name evidence="1" type="ORF">Ldro_1784</name>
</gene>
<name>A0A0W0SYX9_9GAMM</name>